<dbReference type="GO" id="GO:0046930">
    <property type="term" value="C:pore complex"/>
    <property type="evidence" value="ECO:0007669"/>
    <property type="project" value="UniProtKB-KW"/>
</dbReference>
<dbReference type="OrthoDB" id="7801681at2"/>
<organism evidence="11 12">
    <name type="scientific">Bartonella vinsonii</name>
    <name type="common">Rochalimaea vinsonii</name>
    <dbReference type="NCBI Taxonomy" id="33047"/>
    <lineage>
        <taxon>Bacteria</taxon>
        <taxon>Pseudomonadati</taxon>
        <taxon>Pseudomonadota</taxon>
        <taxon>Alphaproteobacteria</taxon>
        <taxon>Hyphomicrobiales</taxon>
        <taxon>Bartonellaceae</taxon>
        <taxon>Bartonella</taxon>
    </lineage>
</organism>
<evidence type="ECO:0000313" key="11">
    <source>
        <dbReference type="EMBL" id="VEJ45816.1"/>
    </source>
</evidence>
<proteinExistence type="inferred from homology"/>
<evidence type="ECO:0000256" key="7">
    <source>
        <dbReference type="ARBA" id="ARBA00023114"/>
    </source>
</evidence>
<evidence type="ECO:0000313" key="12">
    <source>
        <dbReference type="Proteomes" id="UP000274201"/>
    </source>
</evidence>
<gene>
    <name evidence="11" type="primary">omp2b</name>
    <name evidence="11" type="ORF">NCTC12905_01486</name>
</gene>
<evidence type="ECO:0000256" key="4">
    <source>
        <dbReference type="ARBA" id="ARBA00022692"/>
    </source>
</evidence>
<protein>
    <recommendedName>
        <fullName evidence="10">Porin</fullName>
    </recommendedName>
</protein>
<evidence type="ECO:0000256" key="10">
    <source>
        <dbReference type="RuleBase" id="RU364005"/>
    </source>
</evidence>
<dbReference type="STRING" id="1094497.BVwin_11470"/>
<evidence type="ECO:0000256" key="3">
    <source>
        <dbReference type="ARBA" id="ARBA00022452"/>
    </source>
</evidence>
<evidence type="ECO:0000256" key="9">
    <source>
        <dbReference type="ARBA" id="ARBA00023237"/>
    </source>
</evidence>
<evidence type="ECO:0000256" key="6">
    <source>
        <dbReference type="ARBA" id="ARBA00023065"/>
    </source>
</evidence>
<feature type="signal peptide" evidence="10">
    <location>
        <begin position="1"/>
        <end position="22"/>
    </location>
</feature>
<dbReference type="GO" id="GO:0006811">
    <property type="term" value="P:monoatomic ion transport"/>
    <property type="evidence" value="ECO:0007669"/>
    <property type="project" value="UniProtKB-KW"/>
</dbReference>
<keyword evidence="7 10" id="KW-0626">Porin</keyword>
<keyword evidence="6 10" id="KW-0406">Ion transport</keyword>
<comment type="function">
    <text evidence="10">Forms passive diffusion pores that allow small molecular weight hydrophilic materials across the outer membrane.</text>
</comment>
<reference evidence="11 12" key="1">
    <citation type="submission" date="2018-12" db="EMBL/GenBank/DDBJ databases">
        <authorList>
            <consortium name="Pathogen Informatics"/>
        </authorList>
    </citation>
    <scope>NUCLEOTIDE SEQUENCE [LARGE SCALE GENOMIC DNA]</scope>
    <source>
        <strain evidence="11 12">NCTC12905</strain>
    </source>
</reference>
<dbReference type="InterPro" id="IPR003684">
    <property type="entry name" value="Porin_alphabac"/>
</dbReference>
<keyword evidence="2 10" id="KW-0813">Transport</keyword>
<dbReference type="GO" id="GO:0015288">
    <property type="term" value="F:porin activity"/>
    <property type="evidence" value="ECO:0007669"/>
    <property type="project" value="UniProtKB-KW"/>
</dbReference>
<keyword evidence="4 10" id="KW-0812">Transmembrane</keyword>
<sequence>MNIKSLFLSSTAACLAISGAQAAPKPIAEPEPVEYIRVCDAYGKGYFYIPGTETCMRLSGNVRADFVGGDNVDATTDAELAAKRKTYGASSRLTLVFQAASETELGTLRSYARIFSNWNNGRDNAGAKLAAAYIELGGFRVGLDDTIFNSWTGGYGNVLNDDSIAPAGVTRTNFISYTFSGDTGFSAIIGAEIGNADDPYTDKVNSDNNTYYYIDKDDKIVDVPVDGLPSKRIKKYTPNIVLGMKFMQKWGGFSTVAAYDAYYKKWAAKVRMDFNVNDRLNLWVMGGYKNSIDYYTKDENNVLSRQNTTIYANWGGKWAAWAGATYKLTPKADLNAQVSYSAVKTFATSVNIAYTLVPGFVITPELTYVSWNDDRTLKGANDVAHTHALKGKSALQGMIRFQRSF</sequence>
<dbReference type="RefSeq" id="WP_126603731.1">
    <property type="nucleotide sequence ID" value="NZ_LR134529.1"/>
</dbReference>
<evidence type="ECO:0000256" key="8">
    <source>
        <dbReference type="ARBA" id="ARBA00023136"/>
    </source>
</evidence>
<keyword evidence="8 10" id="KW-0472">Membrane</keyword>
<comment type="domain">
    <text evidence="10">Consists of 16-stranded beta-barrel sheets, with large surface-exposed loops, that form a transmembrane pore at the center of each barrel. The pore is partially ocluded by a peptide loop that folds into the pore lumen.</text>
</comment>
<dbReference type="Pfam" id="PF02530">
    <property type="entry name" value="Porin_2"/>
    <property type="match status" value="1"/>
</dbReference>
<evidence type="ECO:0000256" key="2">
    <source>
        <dbReference type="ARBA" id="ARBA00022448"/>
    </source>
</evidence>
<dbReference type="Proteomes" id="UP000274201">
    <property type="component" value="Chromosome"/>
</dbReference>
<comment type="subcellular location">
    <subcellularLocation>
        <location evidence="10">Cell outer membrane</location>
        <topology evidence="10">Multi-pass membrane protein</topology>
    </subcellularLocation>
</comment>
<evidence type="ECO:0000256" key="5">
    <source>
        <dbReference type="ARBA" id="ARBA00022729"/>
    </source>
</evidence>
<accession>A0A3S4Z503</accession>
<dbReference type="SUPFAM" id="SSF56935">
    <property type="entry name" value="Porins"/>
    <property type="match status" value="1"/>
</dbReference>
<name>A0A3S4Z503_BARVI</name>
<dbReference type="GO" id="GO:0009279">
    <property type="term" value="C:cell outer membrane"/>
    <property type="evidence" value="ECO:0007669"/>
    <property type="project" value="UniProtKB-SubCell"/>
</dbReference>
<keyword evidence="3 10" id="KW-1134">Transmembrane beta strand</keyword>
<comment type="similarity">
    <text evidence="1 10">Belongs to the alphaproteobacteria porin family.</text>
</comment>
<dbReference type="AlphaFoldDB" id="A0A3S4Z503"/>
<evidence type="ECO:0000256" key="1">
    <source>
        <dbReference type="ARBA" id="ARBA00009521"/>
    </source>
</evidence>
<keyword evidence="5 10" id="KW-0732">Signal</keyword>
<feature type="chain" id="PRO_5018378147" description="Porin" evidence="10">
    <location>
        <begin position="23"/>
        <end position="405"/>
    </location>
</feature>
<keyword evidence="9 10" id="KW-0998">Cell outer membrane</keyword>
<dbReference type="EMBL" id="LR134529">
    <property type="protein sequence ID" value="VEJ45816.1"/>
    <property type="molecule type" value="Genomic_DNA"/>
</dbReference>